<protein>
    <submittedName>
        <fullName evidence="1">Uncharacterized protein</fullName>
    </submittedName>
</protein>
<dbReference type="AlphaFoldDB" id="A0A2V3IIU1"/>
<keyword evidence="2" id="KW-1185">Reference proteome</keyword>
<proteinExistence type="predicted"/>
<dbReference type="Proteomes" id="UP000247409">
    <property type="component" value="Unassembled WGS sequence"/>
</dbReference>
<evidence type="ECO:0000313" key="1">
    <source>
        <dbReference type="EMBL" id="PXF42014.1"/>
    </source>
</evidence>
<sequence length="40" mass="4402">MGSSRVVGNFYMEQSGYVDEVVQRFEAFDDGNIVGDLGVN</sequence>
<evidence type="ECO:0000313" key="2">
    <source>
        <dbReference type="Proteomes" id="UP000247409"/>
    </source>
</evidence>
<accession>A0A2V3IIU1</accession>
<organism evidence="1 2">
    <name type="scientific">Gracilariopsis chorda</name>
    <dbReference type="NCBI Taxonomy" id="448386"/>
    <lineage>
        <taxon>Eukaryota</taxon>
        <taxon>Rhodophyta</taxon>
        <taxon>Florideophyceae</taxon>
        <taxon>Rhodymeniophycidae</taxon>
        <taxon>Gracilariales</taxon>
        <taxon>Gracilariaceae</taxon>
        <taxon>Gracilariopsis</taxon>
    </lineage>
</organism>
<reference evidence="1 2" key="1">
    <citation type="journal article" date="2018" name="Mol. Biol. Evol.">
        <title>Analysis of the draft genome of the red seaweed Gracilariopsis chorda provides insights into genome size evolution in Rhodophyta.</title>
        <authorList>
            <person name="Lee J."/>
            <person name="Yang E.C."/>
            <person name="Graf L."/>
            <person name="Yang J.H."/>
            <person name="Qiu H."/>
            <person name="Zel Zion U."/>
            <person name="Chan C.X."/>
            <person name="Stephens T.G."/>
            <person name="Weber A.P.M."/>
            <person name="Boo G.H."/>
            <person name="Boo S.M."/>
            <person name="Kim K.M."/>
            <person name="Shin Y."/>
            <person name="Jung M."/>
            <person name="Lee S.J."/>
            <person name="Yim H.S."/>
            <person name="Lee J.H."/>
            <person name="Bhattacharya D."/>
            <person name="Yoon H.S."/>
        </authorList>
    </citation>
    <scope>NUCLEOTIDE SEQUENCE [LARGE SCALE GENOMIC DNA]</scope>
    <source>
        <strain evidence="1 2">SKKU-2015</strain>
        <tissue evidence="1">Whole body</tissue>
    </source>
</reference>
<name>A0A2V3IIU1_9FLOR</name>
<comment type="caution">
    <text evidence="1">The sequence shown here is derived from an EMBL/GenBank/DDBJ whole genome shotgun (WGS) entry which is preliminary data.</text>
</comment>
<dbReference type="EMBL" id="NBIV01000180">
    <property type="protein sequence ID" value="PXF42014.1"/>
    <property type="molecule type" value="Genomic_DNA"/>
</dbReference>
<gene>
    <name evidence="1" type="ORF">BWQ96_08264</name>
</gene>